<evidence type="ECO:0000256" key="5">
    <source>
        <dbReference type="ARBA" id="ARBA00023136"/>
    </source>
</evidence>
<dbReference type="PANTHER" id="PTHR30566:SF25">
    <property type="entry name" value="INNER MEMBRANE PROTEIN"/>
    <property type="match status" value="1"/>
</dbReference>
<feature type="domain" description="Mechanosensitive ion channel MscS" evidence="7">
    <location>
        <begin position="165"/>
        <end position="232"/>
    </location>
</feature>
<dbReference type="RefSeq" id="WP_012259112.1">
    <property type="nucleotide sequence ID" value="NC_010175.1"/>
</dbReference>
<dbReference type="GO" id="GO:0005886">
    <property type="term" value="C:plasma membrane"/>
    <property type="evidence" value="ECO:0007669"/>
    <property type="project" value="UniProtKB-SubCell"/>
</dbReference>
<evidence type="ECO:0000256" key="2">
    <source>
        <dbReference type="ARBA" id="ARBA00022475"/>
    </source>
</evidence>
<feature type="transmembrane region" description="Helical" evidence="6">
    <location>
        <begin position="80"/>
        <end position="102"/>
    </location>
</feature>
<reference evidence="9" key="1">
    <citation type="journal article" date="2011" name="BMC Genomics">
        <title>Complete genome sequence of the filamentous anoxygenic phototrophic bacterium Chloroflexus aurantiacus.</title>
        <authorList>
            <person name="Tang K.H."/>
            <person name="Barry K."/>
            <person name="Chertkov O."/>
            <person name="Dalin E."/>
            <person name="Han C.S."/>
            <person name="Hauser L.J."/>
            <person name="Honchak B.M."/>
            <person name="Karbach L.E."/>
            <person name="Land M.L."/>
            <person name="Lapidus A."/>
            <person name="Larimer F.W."/>
            <person name="Mikhailova N."/>
            <person name="Pitluck S."/>
            <person name="Pierson B.K."/>
            <person name="Blankenship R.E."/>
        </authorList>
    </citation>
    <scope>NUCLEOTIDE SEQUENCE [LARGE SCALE GENOMIC DNA]</scope>
    <source>
        <strain evidence="9">ATCC 29366 / DSM 635 / J-10-fl</strain>
    </source>
</reference>
<sequence length="341" mass="37508">MITNEIERTETIILAVVLLAGSLILDWLVRPYIKRWADARNAIVIEAIAIALGGQFTFWTLVLLINLVGDQVIAPPLIESWQPILSIASTLALAIFIVRLITNLVDSYLRHRQIGNISLINNLLRVLGALAIGGTLLVSYGVPLGPVLTVIAGSSLGLTLALREPLANFFAGVQIIVSNRVRPGDYIRLASGEEGFVTDIRWSDTYIQQLANNIIIIPNAQMITQIVTNFSRPEPELAVLVDFAVGPDADLEHTERVALEVAREILTTTTGGVATFEPLIRFNGVDPSGTRFTVVLRGQTFTDQFLLRHELIKRLRARLRDEGITPPTQVVRLYDGLAQHS</sequence>
<evidence type="ECO:0000256" key="4">
    <source>
        <dbReference type="ARBA" id="ARBA00022989"/>
    </source>
</evidence>
<dbReference type="EMBL" id="CP000909">
    <property type="protein sequence ID" value="ABY36459.1"/>
    <property type="molecule type" value="Genomic_DNA"/>
</dbReference>
<dbReference type="Gene3D" id="2.30.30.60">
    <property type="match status" value="1"/>
</dbReference>
<dbReference type="PATRIC" id="fig|324602.8.peg.3691"/>
<feature type="transmembrane region" description="Helical" evidence="6">
    <location>
        <begin position="123"/>
        <end position="142"/>
    </location>
</feature>
<dbReference type="Gene3D" id="1.10.287.1260">
    <property type="match status" value="1"/>
</dbReference>
<proteinExistence type="predicted"/>
<dbReference type="SUPFAM" id="SSF50182">
    <property type="entry name" value="Sm-like ribonucleoproteins"/>
    <property type="match status" value="1"/>
</dbReference>
<evidence type="ECO:0000259" key="7">
    <source>
        <dbReference type="Pfam" id="PF00924"/>
    </source>
</evidence>
<organism evidence="8 9">
    <name type="scientific">Chloroflexus aurantiacus (strain ATCC 29366 / DSM 635 / J-10-fl)</name>
    <dbReference type="NCBI Taxonomy" id="324602"/>
    <lineage>
        <taxon>Bacteria</taxon>
        <taxon>Bacillati</taxon>
        <taxon>Chloroflexota</taxon>
        <taxon>Chloroflexia</taxon>
        <taxon>Chloroflexales</taxon>
        <taxon>Chloroflexineae</taxon>
        <taxon>Chloroflexaceae</taxon>
        <taxon>Chloroflexus</taxon>
    </lineage>
</organism>
<keyword evidence="5 6" id="KW-0472">Membrane</keyword>
<keyword evidence="3 6" id="KW-0812">Transmembrane</keyword>
<evidence type="ECO:0000256" key="1">
    <source>
        <dbReference type="ARBA" id="ARBA00004651"/>
    </source>
</evidence>
<dbReference type="InterPro" id="IPR010920">
    <property type="entry name" value="LSM_dom_sf"/>
</dbReference>
<dbReference type="EnsemblBacteria" id="ABY36459">
    <property type="protein sequence ID" value="ABY36459"/>
    <property type="gene ID" value="Caur_3271"/>
</dbReference>
<dbReference type="InParanoid" id="A9WJ00"/>
<dbReference type="STRING" id="324602.Caur_3271"/>
<name>A9WJ00_CHLAA</name>
<dbReference type="eggNOG" id="COG0668">
    <property type="taxonomic scope" value="Bacteria"/>
</dbReference>
<dbReference type="HOGENOM" id="CLU_037945_0_1_0"/>
<feature type="transmembrane region" description="Helical" evidence="6">
    <location>
        <begin position="41"/>
        <end position="68"/>
    </location>
</feature>
<dbReference type="KEGG" id="cau:Caur_3271"/>
<evidence type="ECO:0000256" key="6">
    <source>
        <dbReference type="SAM" id="Phobius"/>
    </source>
</evidence>
<dbReference type="Proteomes" id="UP000002008">
    <property type="component" value="Chromosome"/>
</dbReference>
<feature type="transmembrane region" description="Helical" evidence="6">
    <location>
        <begin position="12"/>
        <end position="29"/>
    </location>
</feature>
<dbReference type="GO" id="GO:0055085">
    <property type="term" value="P:transmembrane transport"/>
    <property type="evidence" value="ECO:0007669"/>
    <property type="project" value="InterPro"/>
</dbReference>
<dbReference type="PANTHER" id="PTHR30566">
    <property type="entry name" value="YNAI-RELATED MECHANOSENSITIVE ION CHANNEL"/>
    <property type="match status" value="1"/>
</dbReference>
<protein>
    <submittedName>
        <fullName evidence="8">MscS Mechanosensitive ion channel</fullName>
    </submittedName>
</protein>
<dbReference type="SUPFAM" id="SSF82689">
    <property type="entry name" value="Mechanosensitive channel protein MscS (YggB), C-terminal domain"/>
    <property type="match status" value="1"/>
</dbReference>
<keyword evidence="2" id="KW-1003">Cell membrane</keyword>
<keyword evidence="4 6" id="KW-1133">Transmembrane helix</keyword>
<comment type="subcellular location">
    <subcellularLocation>
        <location evidence="1">Cell membrane</location>
        <topology evidence="1">Multi-pass membrane protein</topology>
    </subcellularLocation>
</comment>
<dbReference type="AlphaFoldDB" id="A9WJ00"/>
<evidence type="ECO:0000256" key="3">
    <source>
        <dbReference type="ARBA" id="ARBA00022692"/>
    </source>
</evidence>
<evidence type="ECO:0000313" key="8">
    <source>
        <dbReference type="EMBL" id="ABY36459.1"/>
    </source>
</evidence>
<dbReference type="Gene3D" id="3.30.70.100">
    <property type="match status" value="1"/>
</dbReference>
<accession>A9WJ00</accession>
<gene>
    <name evidence="8" type="ordered locus">Caur_3271</name>
</gene>
<dbReference type="InterPro" id="IPR023408">
    <property type="entry name" value="MscS_beta-dom_sf"/>
</dbReference>
<evidence type="ECO:0000313" key="9">
    <source>
        <dbReference type="Proteomes" id="UP000002008"/>
    </source>
</evidence>
<keyword evidence="9" id="KW-1185">Reference proteome</keyword>
<dbReference type="InterPro" id="IPR006685">
    <property type="entry name" value="MscS_channel_2nd"/>
</dbReference>
<dbReference type="Pfam" id="PF00924">
    <property type="entry name" value="MS_channel_2nd"/>
    <property type="match status" value="1"/>
</dbReference>
<dbReference type="InterPro" id="IPR011066">
    <property type="entry name" value="MscS_channel_C_sf"/>
</dbReference>